<evidence type="ECO:0000256" key="1">
    <source>
        <dbReference type="SAM" id="MobiDB-lite"/>
    </source>
</evidence>
<evidence type="ECO:0000313" key="2">
    <source>
        <dbReference type="EMBL" id="MDC7959620.1"/>
    </source>
</evidence>
<protein>
    <recommendedName>
        <fullName evidence="4">Lipoprotein</fullName>
    </recommendedName>
</protein>
<dbReference type="Proteomes" id="UP001215078">
    <property type="component" value="Unassembled WGS sequence"/>
</dbReference>
<evidence type="ECO:0000313" key="3">
    <source>
        <dbReference type="Proteomes" id="UP001215078"/>
    </source>
</evidence>
<reference evidence="2" key="1">
    <citation type="submission" date="2022-10" db="EMBL/GenBank/DDBJ databases">
        <title>Human gut microbiome strain richness.</title>
        <authorList>
            <person name="Chen-Liaw A."/>
        </authorList>
    </citation>
    <scope>NUCLEOTIDE SEQUENCE</scope>
    <source>
        <strain evidence="2">RTP21484st1_H8_RTP21484_190118</strain>
    </source>
</reference>
<sequence>MKMKCLTIIYYVFILAVITCCENPGKEPLLESPPMVPDPTLPQPDPDPEPGPAPEEAIKLTCDYFKSQLDKEEVELSPSFLYGPKIESVLSRKKNKKCGNFGGKQTPTVYS</sequence>
<dbReference type="AlphaFoldDB" id="A0AAW6IFV5"/>
<accession>A0AAW6IFV5</accession>
<gene>
    <name evidence="2" type="ORF">PQ628_15545</name>
</gene>
<name>A0AAW6IFV5_BACOV</name>
<dbReference type="RefSeq" id="WP_270601117.1">
    <property type="nucleotide sequence ID" value="NZ_JAQFDJ010000044.1"/>
</dbReference>
<dbReference type="EMBL" id="JAQQPO010000018">
    <property type="protein sequence ID" value="MDC7959620.1"/>
    <property type="molecule type" value="Genomic_DNA"/>
</dbReference>
<feature type="region of interest" description="Disordered" evidence="1">
    <location>
        <begin position="29"/>
        <end position="54"/>
    </location>
</feature>
<feature type="compositionally biased region" description="Pro residues" evidence="1">
    <location>
        <begin position="34"/>
        <end position="53"/>
    </location>
</feature>
<comment type="caution">
    <text evidence="2">The sequence shown here is derived from an EMBL/GenBank/DDBJ whole genome shotgun (WGS) entry which is preliminary data.</text>
</comment>
<evidence type="ECO:0008006" key="4">
    <source>
        <dbReference type="Google" id="ProtNLM"/>
    </source>
</evidence>
<proteinExistence type="predicted"/>
<organism evidence="2 3">
    <name type="scientific">Bacteroides ovatus</name>
    <dbReference type="NCBI Taxonomy" id="28116"/>
    <lineage>
        <taxon>Bacteria</taxon>
        <taxon>Pseudomonadati</taxon>
        <taxon>Bacteroidota</taxon>
        <taxon>Bacteroidia</taxon>
        <taxon>Bacteroidales</taxon>
        <taxon>Bacteroidaceae</taxon>
        <taxon>Bacteroides</taxon>
    </lineage>
</organism>